<dbReference type="AlphaFoldDB" id="A0A1L9RWR5"/>
<evidence type="ECO:0000313" key="2">
    <source>
        <dbReference type="EMBL" id="OJJ39333.1"/>
    </source>
</evidence>
<keyword evidence="1" id="KW-0472">Membrane</keyword>
<accession>A0A1L9RWR5</accession>
<protein>
    <submittedName>
        <fullName evidence="2">Uncharacterized protein</fullName>
    </submittedName>
</protein>
<dbReference type="GeneID" id="63750423"/>
<evidence type="ECO:0000256" key="1">
    <source>
        <dbReference type="SAM" id="Phobius"/>
    </source>
</evidence>
<keyword evidence="1" id="KW-0812">Transmembrane</keyword>
<organism evidence="2 3">
    <name type="scientific">Aspergillus wentii DTO 134E9</name>
    <dbReference type="NCBI Taxonomy" id="1073089"/>
    <lineage>
        <taxon>Eukaryota</taxon>
        <taxon>Fungi</taxon>
        <taxon>Dikarya</taxon>
        <taxon>Ascomycota</taxon>
        <taxon>Pezizomycotina</taxon>
        <taxon>Eurotiomycetes</taxon>
        <taxon>Eurotiomycetidae</taxon>
        <taxon>Eurotiales</taxon>
        <taxon>Aspergillaceae</taxon>
        <taxon>Aspergillus</taxon>
        <taxon>Aspergillus subgen. Cremei</taxon>
    </lineage>
</organism>
<name>A0A1L9RWR5_ASPWE</name>
<gene>
    <name evidence="2" type="ORF">ASPWEDRAFT_369180</name>
</gene>
<keyword evidence="1" id="KW-1133">Transmembrane helix</keyword>
<proteinExistence type="predicted"/>
<dbReference type="Proteomes" id="UP000184383">
    <property type="component" value="Unassembled WGS sequence"/>
</dbReference>
<keyword evidence="3" id="KW-1185">Reference proteome</keyword>
<dbReference type="RefSeq" id="XP_040693009.1">
    <property type="nucleotide sequence ID" value="XM_040834575.1"/>
</dbReference>
<dbReference type="EMBL" id="KV878210">
    <property type="protein sequence ID" value="OJJ39333.1"/>
    <property type="molecule type" value="Genomic_DNA"/>
</dbReference>
<sequence length="148" mass="16270">MIADREPQADSRLIVKPMRNHQSGMAAGISEISTLAETKSALSSFSPQGCPSCFVGRNCDWISVTWTETGNIRTDIVRNWDPEGKTKTRMSGGIDPPDRWPCSCRKTCAIVIRQESARLAVHSAFWSFFLAPLFFMVIGGEGMALAVT</sequence>
<evidence type="ECO:0000313" key="3">
    <source>
        <dbReference type="Proteomes" id="UP000184383"/>
    </source>
</evidence>
<dbReference type="VEuPathDB" id="FungiDB:ASPWEDRAFT_369180"/>
<feature type="transmembrane region" description="Helical" evidence="1">
    <location>
        <begin position="119"/>
        <end position="138"/>
    </location>
</feature>
<reference evidence="3" key="1">
    <citation type="journal article" date="2017" name="Genome Biol.">
        <title>Comparative genomics reveals high biological diversity and specific adaptations in the industrially and medically important fungal genus Aspergillus.</title>
        <authorList>
            <person name="de Vries R.P."/>
            <person name="Riley R."/>
            <person name="Wiebenga A."/>
            <person name="Aguilar-Osorio G."/>
            <person name="Amillis S."/>
            <person name="Uchima C.A."/>
            <person name="Anderluh G."/>
            <person name="Asadollahi M."/>
            <person name="Askin M."/>
            <person name="Barry K."/>
            <person name="Battaglia E."/>
            <person name="Bayram O."/>
            <person name="Benocci T."/>
            <person name="Braus-Stromeyer S.A."/>
            <person name="Caldana C."/>
            <person name="Canovas D."/>
            <person name="Cerqueira G.C."/>
            <person name="Chen F."/>
            <person name="Chen W."/>
            <person name="Choi C."/>
            <person name="Clum A."/>
            <person name="Dos Santos R.A."/>
            <person name="Damasio A.R."/>
            <person name="Diallinas G."/>
            <person name="Emri T."/>
            <person name="Fekete E."/>
            <person name="Flipphi M."/>
            <person name="Freyberg S."/>
            <person name="Gallo A."/>
            <person name="Gournas C."/>
            <person name="Habgood R."/>
            <person name="Hainaut M."/>
            <person name="Harispe M.L."/>
            <person name="Henrissat B."/>
            <person name="Hilden K.S."/>
            <person name="Hope R."/>
            <person name="Hossain A."/>
            <person name="Karabika E."/>
            <person name="Karaffa L."/>
            <person name="Karanyi Z."/>
            <person name="Krasevec N."/>
            <person name="Kuo A."/>
            <person name="Kusch H."/>
            <person name="LaButti K."/>
            <person name="Lagendijk E.L."/>
            <person name="Lapidus A."/>
            <person name="Levasseur A."/>
            <person name="Lindquist E."/>
            <person name="Lipzen A."/>
            <person name="Logrieco A.F."/>
            <person name="MacCabe A."/>
            <person name="Maekelae M.R."/>
            <person name="Malavazi I."/>
            <person name="Melin P."/>
            <person name="Meyer V."/>
            <person name="Mielnichuk N."/>
            <person name="Miskei M."/>
            <person name="Molnar A.P."/>
            <person name="Mule G."/>
            <person name="Ngan C.Y."/>
            <person name="Orejas M."/>
            <person name="Orosz E."/>
            <person name="Ouedraogo J.P."/>
            <person name="Overkamp K.M."/>
            <person name="Park H.-S."/>
            <person name="Perrone G."/>
            <person name="Piumi F."/>
            <person name="Punt P.J."/>
            <person name="Ram A.F."/>
            <person name="Ramon A."/>
            <person name="Rauscher S."/>
            <person name="Record E."/>
            <person name="Riano-Pachon D.M."/>
            <person name="Robert V."/>
            <person name="Roehrig J."/>
            <person name="Ruller R."/>
            <person name="Salamov A."/>
            <person name="Salih N.S."/>
            <person name="Samson R.A."/>
            <person name="Sandor E."/>
            <person name="Sanguinetti M."/>
            <person name="Schuetze T."/>
            <person name="Sepcic K."/>
            <person name="Shelest E."/>
            <person name="Sherlock G."/>
            <person name="Sophianopoulou V."/>
            <person name="Squina F.M."/>
            <person name="Sun H."/>
            <person name="Susca A."/>
            <person name="Todd R.B."/>
            <person name="Tsang A."/>
            <person name="Unkles S.E."/>
            <person name="van de Wiele N."/>
            <person name="van Rossen-Uffink D."/>
            <person name="Oliveira J.V."/>
            <person name="Vesth T.C."/>
            <person name="Visser J."/>
            <person name="Yu J.-H."/>
            <person name="Zhou M."/>
            <person name="Andersen M.R."/>
            <person name="Archer D.B."/>
            <person name="Baker S.E."/>
            <person name="Benoit I."/>
            <person name="Brakhage A.A."/>
            <person name="Braus G.H."/>
            <person name="Fischer R."/>
            <person name="Frisvad J.C."/>
            <person name="Goldman G.H."/>
            <person name="Houbraken J."/>
            <person name="Oakley B."/>
            <person name="Pocsi I."/>
            <person name="Scazzocchio C."/>
            <person name="Seiboth B."/>
            <person name="vanKuyk P.A."/>
            <person name="Wortman J."/>
            <person name="Dyer P.S."/>
            <person name="Grigoriev I.V."/>
        </authorList>
    </citation>
    <scope>NUCLEOTIDE SEQUENCE [LARGE SCALE GENOMIC DNA]</scope>
    <source>
        <strain evidence="3">DTO 134E9</strain>
    </source>
</reference>